<dbReference type="Gene3D" id="3.80.10.10">
    <property type="entry name" value="Ribonuclease Inhibitor"/>
    <property type="match status" value="1"/>
</dbReference>
<dbReference type="EMBL" id="JACOPH010000009">
    <property type="protein sequence ID" value="MBC5714691.1"/>
    <property type="molecule type" value="Genomic_DNA"/>
</dbReference>
<reference evidence="1" key="1">
    <citation type="submission" date="2020-08" db="EMBL/GenBank/DDBJ databases">
        <title>Genome public.</title>
        <authorList>
            <person name="Liu C."/>
            <person name="Sun Q."/>
        </authorList>
    </citation>
    <scope>NUCLEOTIDE SEQUENCE</scope>
    <source>
        <strain evidence="1">BX1005</strain>
    </source>
</reference>
<dbReference type="InterPro" id="IPR032675">
    <property type="entry name" value="LRR_dom_sf"/>
</dbReference>
<gene>
    <name evidence="1" type="ORF">H8S17_10865</name>
</gene>
<comment type="caution">
    <text evidence="1">The sequence shown here is derived from an EMBL/GenBank/DDBJ whole genome shotgun (WGS) entry which is preliminary data.</text>
</comment>
<dbReference type="AlphaFoldDB" id="A0A923LRR9"/>
<organism evidence="1 2">
    <name type="scientific">Roseburia zhanii</name>
    <dbReference type="NCBI Taxonomy" id="2763064"/>
    <lineage>
        <taxon>Bacteria</taxon>
        <taxon>Bacillati</taxon>
        <taxon>Bacillota</taxon>
        <taxon>Clostridia</taxon>
        <taxon>Lachnospirales</taxon>
        <taxon>Lachnospiraceae</taxon>
        <taxon>Roseburia</taxon>
    </lineage>
</organism>
<accession>A0A923LRR9</accession>
<dbReference type="Pfam" id="PF13306">
    <property type="entry name" value="LRR_5"/>
    <property type="match status" value="1"/>
</dbReference>
<proteinExistence type="predicted"/>
<dbReference type="InterPro" id="IPR026906">
    <property type="entry name" value="LRR_5"/>
</dbReference>
<evidence type="ECO:0000313" key="1">
    <source>
        <dbReference type="EMBL" id="MBC5714691.1"/>
    </source>
</evidence>
<evidence type="ECO:0000313" key="2">
    <source>
        <dbReference type="Proteomes" id="UP000606720"/>
    </source>
</evidence>
<name>A0A923LRR9_9FIRM</name>
<keyword evidence="2" id="KW-1185">Reference proteome</keyword>
<protein>
    <submittedName>
        <fullName evidence="1">Leucine-rich repeat protein</fullName>
    </submittedName>
</protein>
<dbReference type="RefSeq" id="WP_186867325.1">
    <property type="nucleotide sequence ID" value="NZ_JACOPH010000009.1"/>
</dbReference>
<dbReference type="Proteomes" id="UP000606720">
    <property type="component" value="Unassembled WGS sequence"/>
</dbReference>
<sequence length="355" mass="40485">MVISEDYMQKMGRNGTNENRKGRLMEQMNNYRIIWKKRTDGSACLLRVYGEFPCIRLPEEIGGVPLTEIAAYCFAPVTHFKAETSDQQADIFEEVVTEDGYSVKNLRELAGNAIEEVEIPASVHTIGNCAFYNCRNLKKLYLHGKIDQLGSDAFMNTTAFHQMMLFYSPQTAGGADKILKQITSDLEVVFTEDGQVTAKLLYPEYYESYDEIAPAHIFGRSITGEGFRARQCMKDGKVDLAGYDAVFAQACVEESEQTLSQMALDRLCYPYDLKEEHRQQYSSYVREHSSKIVISLTDKKELSILQELYQKKLIDDRNLAECMKRAAEAGWAEGAAVFLGWQASKRTQRKNRYEF</sequence>